<evidence type="ECO:0000313" key="2">
    <source>
        <dbReference type="Proteomes" id="UP001501842"/>
    </source>
</evidence>
<dbReference type="Proteomes" id="UP001501842">
    <property type="component" value="Unassembled WGS sequence"/>
</dbReference>
<name>A0ABN3UE87_9ACTN</name>
<dbReference type="RefSeq" id="WP_344452707.1">
    <property type="nucleotide sequence ID" value="NZ_BAAATZ010000019.1"/>
</dbReference>
<gene>
    <name evidence="1" type="ORF">GCM10010439_45900</name>
</gene>
<protein>
    <submittedName>
        <fullName evidence="1">Uncharacterized protein</fullName>
    </submittedName>
</protein>
<organism evidence="1 2">
    <name type="scientific">Actinocorallia aurantiaca</name>
    <dbReference type="NCBI Taxonomy" id="46204"/>
    <lineage>
        <taxon>Bacteria</taxon>
        <taxon>Bacillati</taxon>
        <taxon>Actinomycetota</taxon>
        <taxon>Actinomycetes</taxon>
        <taxon>Streptosporangiales</taxon>
        <taxon>Thermomonosporaceae</taxon>
        <taxon>Actinocorallia</taxon>
    </lineage>
</organism>
<accession>A0ABN3UE87</accession>
<proteinExistence type="predicted"/>
<sequence>MAFVPPDFEVPLCLDRPEFRLEPLGSGHNESDHAAWTSSIAFIRTLPGFRDGAWPPVGGMSLDENLADLEQHAREFSERSRFAYTVLRHGQVIGCVYIDPKPYFERTARVKSWVSSDHADLDELLHIEVSSWLAEAWPFHQVHYRPQAVLERRLVSFEVKERSRAFRITVDGRPVEMTLTETETIVGNRGSSTRRLRPASPVDWLSSPKTPLPGWPDDSWIKVHPDDRTVRVSAFLPNADGNGTTVWCRDEFILAFDETYTQVDIVWDHWNDITT</sequence>
<dbReference type="EMBL" id="BAAATZ010000019">
    <property type="protein sequence ID" value="GAA2731130.1"/>
    <property type="molecule type" value="Genomic_DNA"/>
</dbReference>
<comment type="caution">
    <text evidence="1">The sequence shown here is derived from an EMBL/GenBank/DDBJ whole genome shotgun (WGS) entry which is preliminary data.</text>
</comment>
<evidence type="ECO:0000313" key="1">
    <source>
        <dbReference type="EMBL" id="GAA2731130.1"/>
    </source>
</evidence>
<keyword evidence="2" id="KW-1185">Reference proteome</keyword>
<reference evidence="1 2" key="1">
    <citation type="journal article" date="2019" name="Int. J. Syst. Evol. Microbiol.">
        <title>The Global Catalogue of Microorganisms (GCM) 10K type strain sequencing project: providing services to taxonomists for standard genome sequencing and annotation.</title>
        <authorList>
            <consortium name="The Broad Institute Genomics Platform"/>
            <consortium name="The Broad Institute Genome Sequencing Center for Infectious Disease"/>
            <person name="Wu L."/>
            <person name="Ma J."/>
        </authorList>
    </citation>
    <scope>NUCLEOTIDE SEQUENCE [LARGE SCALE GENOMIC DNA]</scope>
    <source>
        <strain evidence="1 2">JCM 8201</strain>
    </source>
</reference>